<dbReference type="Proteomes" id="UP000827976">
    <property type="component" value="Chromosome 15"/>
</dbReference>
<evidence type="ECO:0000313" key="1">
    <source>
        <dbReference type="EMBL" id="KAH7662040.1"/>
    </source>
</evidence>
<reference evidence="2" key="1">
    <citation type="journal article" date="2022" name="Nat. Commun.">
        <title>Chromosome evolution and the genetic basis of agronomically important traits in greater yam.</title>
        <authorList>
            <person name="Bredeson J.V."/>
            <person name="Lyons J.B."/>
            <person name="Oniyinde I.O."/>
            <person name="Okereke N.R."/>
            <person name="Kolade O."/>
            <person name="Nnabue I."/>
            <person name="Nwadili C.O."/>
            <person name="Hribova E."/>
            <person name="Parker M."/>
            <person name="Nwogha J."/>
            <person name="Shu S."/>
            <person name="Carlson J."/>
            <person name="Kariba R."/>
            <person name="Muthemba S."/>
            <person name="Knop K."/>
            <person name="Barton G.J."/>
            <person name="Sherwood A.V."/>
            <person name="Lopez-Montes A."/>
            <person name="Asiedu R."/>
            <person name="Jamnadass R."/>
            <person name="Muchugi A."/>
            <person name="Goodstein D."/>
            <person name="Egesi C.N."/>
            <person name="Featherston J."/>
            <person name="Asfaw A."/>
            <person name="Simpson G.G."/>
            <person name="Dolezel J."/>
            <person name="Hendre P.S."/>
            <person name="Van Deynze A."/>
            <person name="Kumar P.L."/>
            <person name="Obidiegwu J.E."/>
            <person name="Bhattacharjee R."/>
            <person name="Rokhsar D.S."/>
        </authorList>
    </citation>
    <scope>NUCLEOTIDE SEQUENCE [LARGE SCALE GENOMIC DNA]</scope>
    <source>
        <strain evidence="2">cv. TDa95/00328</strain>
    </source>
</reference>
<name>A0ACB7UNM6_DIOAL</name>
<gene>
    <name evidence="1" type="ORF">IHE45_15G104700</name>
</gene>
<dbReference type="EMBL" id="CM037025">
    <property type="protein sequence ID" value="KAH7662040.1"/>
    <property type="molecule type" value="Genomic_DNA"/>
</dbReference>
<keyword evidence="2" id="KW-1185">Reference proteome</keyword>
<protein>
    <submittedName>
        <fullName evidence="1">GDSL lipase/esterase protein</fullName>
    </submittedName>
</protein>
<evidence type="ECO:0000313" key="2">
    <source>
        <dbReference type="Proteomes" id="UP000827976"/>
    </source>
</evidence>
<organism evidence="1 2">
    <name type="scientific">Dioscorea alata</name>
    <name type="common">Purple yam</name>
    <dbReference type="NCBI Taxonomy" id="55571"/>
    <lineage>
        <taxon>Eukaryota</taxon>
        <taxon>Viridiplantae</taxon>
        <taxon>Streptophyta</taxon>
        <taxon>Embryophyta</taxon>
        <taxon>Tracheophyta</taxon>
        <taxon>Spermatophyta</taxon>
        <taxon>Magnoliopsida</taxon>
        <taxon>Liliopsida</taxon>
        <taxon>Dioscoreales</taxon>
        <taxon>Dioscoreaceae</taxon>
        <taxon>Dioscorea</taxon>
    </lineage>
</organism>
<accession>A0ACB7UNM6</accession>
<proteinExistence type="predicted"/>
<sequence length="364" mass="39708">MVVTSLHYHVVCLVILCFLLCFCGFGHALYQALLVFGASQLDVGNNNYLVTPIKVNFHPYGIDYPGGEATGRFSNADIITDYLAKHVGLEASPKPYLSPSFNTNKTTEFLKGVNFASGGAGILDSTNKGLCIAFSKQVDYFNATVEAIAKQIGPRETYKHISKSLIVINIGNNDILVYNGVGFSSIVLNGTTPDQYVDQLMSSLQPLLKKIYNLGGRKFVIIGAGAQGCLPVLRARQATGDCNEDANYLSRLFNERLASLMQELLSSLGGLKYSFFNPYTAFVELYNNRGTNGFTEVKVACCGAGNLNGTIPCNRTTIPCSNRTNHVFWDGVHNTQAVSKVYMSIAFHGSPPYVYPINVKQLND</sequence>
<comment type="caution">
    <text evidence="1">The sequence shown here is derived from an EMBL/GenBank/DDBJ whole genome shotgun (WGS) entry which is preliminary data.</text>
</comment>